<keyword evidence="1" id="KW-0812">Transmembrane</keyword>
<dbReference type="Pfam" id="PF23809">
    <property type="entry name" value="Phage_holin_9"/>
    <property type="match status" value="1"/>
</dbReference>
<keyword evidence="1" id="KW-0472">Membrane</keyword>
<evidence type="ECO:0000256" key="1">
    <source>
        <dbReference type="SAM" id="Phobius"/>
    </source>
</evidence>
<reference evidence="2" key="1">
    <citation type="journal article" date="2021" name="Proc. Natl. Acad. Sci. U.S.A.">
        <title>A Catalog of Tens of Thousands of Viruses from Human Metagenomes Reveals Hidden Associations with Chronic Diseases.</title>
        <authorList>
            <person name="Tisza M.J."/>
            <person name="Buck C.B."/>
        </authorList>
    </citation>
    <scope>NUCLEOTIDE SEQUENCE</scope>
    <source>
        <strain evidence="2">Ctu1h4</strain>
    </source>
</reference>
<name>A0A8S5MWJ1_9CAUD</name>
<dbReference type="InterPro" id="IPR056390">
    <property type="entry name" value="Holin_phage"/>
</dbReference>
<protein>
    <submittedName>
        <fullName evidence="2">Mycobacterial 2 TMS Phage Holin (M2 Hol) Family</fullName>
    </submittedName>
</protein>
<sequence>MSAPKHALTTDRTRWAALTPARRKAIYGIVAALLALGMAYGYVTPEQSTHWLDVADKALGLIALVIAASHTGGVYEAPIYGERDGEDSPQ</sequence>
<proteinExistence type="predicted"/>
<dbReference type="EMBL" id="BK015001">
    <property type="protein sequence ID" value="DAD86520.1"/>
    <property type="molecule type" value="Genomic_DNA"/>
</dbReference>
<feature type="transmembrane region" description="Helical" evidence="1">
    <location>
        <begin position="25"/>
        <end position="43"/>
    </location>
</feature>
<accession>A0A8S5MWJ1</accession>
<evidence type="ECO:0000313" key="2">
    <source>
        <dbReference type="EMBL" id="DAD86520.1"/>
    </source>
</evidence>
<keyword evidence="1" id="KW-1133">Transmembrane helix</keyword>
<organism evidence="2">
    <name type="scientific">Siphoviridae sp. ctu1h4</name>
    <dbReference type="NCBI Taxonomy" id="2826499"/>
    <lineage>
        <taxon>Viruses</taxon>
        <taxon>Duplodnaviria</taxon>
        <taxon>Heunggongvirae</taxon>
        <taxon>Uroviricota</taxon>
        <taxon>Caudoviricetes</taxon>
    </lineage>
</organism>